<dbReference type="SUPFAM" id="SSF53448">
    <property type="entry name" value="Nucleotide-diphospho-sugar transferases"/>
    <property type="match status" value="1"/>
</dbReference>
<keyword evidence="1" id="KW-0812">Transmembrane</keyword>
<evidence type="ECO:0000256" key="1">
    <source>
        <dbReference type="SAM" id="Phobius"/>
    </source>
</evidence>
<dbReference type="EMBL" id="MZGU01000007">
    <property type="protein sequence ID" value="PWB84767.1"/>
    <property type="molecule type" value="Genomic_DNA"/>
</dbReference>
<name>A0A2U1S5J2_9EURY</name>
<feature type="transmembrane region" description="Helical" evidence="1">
    <location>
        <begin position="261"/>
        <end position="287"/>
    </location>
</feature>
<comment type="caution">
    <text evidence="3">The sequence shown here is derived from an EMBL/GenBank/DDBJ whole genome shotgun (WGS) entry which is preliminary data.</text>
</comment>
<dbReference type="PANTHER" id="PTHR48090:SF7">
    <property type="entry name" value="RFBJ PROTEIN"/>
    <property type="match status" value="1"/>
</dbReference>
<dbReference type="GO" id="GO:0016740">
    <property type="term" value="F:transferase activity"/>
    <property type="evidence" value="ECO:0007669"/>
    <property type="project" value="UniProtKB-KW"/>
</dbReference>
<dbReference type="OrthoDB" id="147253at2157"/>
<keyword evidence="1" id="KW-0472">Membrane</keyword>
<protein>
    <submittedName>
        <fullName evidence="3">Glycosyl transferase family 2</fullName>
    </submittedName>
</protein>
<proteinExistence type="predicted"/>
<dbReference type="AlphaFoldDB" id="A0A2U1S5J2"/>
<dbReference type="Proteomes" id="UP000245577">
    <property type="component" value="Unassembled WGS sequence"/>
</dbReference>
<dbReference type="Gene3D" id="3.90.550.10">
    <property type="entry name" value="Spore Coat Polysaccharide Biosynthesis Protein SpsA, Chain A"/>
    <property type="match status" value="1"/>
</dbReference>
<evidence type="ECO:0000259" key="2">
    <source>
        <dbReference type="Pfam" id="PF00535"/>
    </source>
</evidence>
<keyword evidence="1" id="KW-1133">Transmembrane helix</keyword>
<dbReference type="RefSeq" id="WP_116670311.1">
    <property type="nucleotide sequence ID" value="NZ_MZGU01000007.1"/>
</dbReference>
<organism evidence="3 4">
    <name type="scientific">Methanobrevibacter woesei</name>
    <dbReference type="NCBI Taxonomy" id="190976"/>
    <lineage>
        <taxon>Archaea</taxon>
        <taxon>Methanobacteriati</taxon>
        <taxon>Methanobacteriota</taxon>
        <taxon>Methanomada group</taxon>
        <taxon>Methanobacteria</taxon>
        <taxon>Methanobacteriales</taxon>
        <taxon>Methanobacteriaceae</taxon>
        <taxon>Methanobrevibacter</taxon>
    </lineage>
</organism>
<feature type="domain" description="Glycosyltransferase 2-like" evidence="2">
    <location>
        <begin position="5"/>
        <end position="159"/>
    </location>
</feature>
<accession>A0A2U1S5J2</accession>
<gene>
    <name evidence="3" type="ORF">MBBWO_15330</name>
</gene>
<evidence type="ECO:0000313" key="4">
    <source>
        <dbReference type="Proteomes" id="UP000245577"/>
    </source>
</evidence>
<keyword evidence="4" id="KW-1185">Reference proteome</keyword>
<sequence length="313" mass="36132">MKTAVLIPCYNEELTIKKVVTDFKRELPHADIYVYDNNSTDNSYKIAKESGAIVKKEYRQGKGNVVRSMFRDIDADCYIMVDGDDTYGVEAASEIEKLVLSGKADMVIGNRLSGKYFEENKRRFHNTGNKLVRKAINILFKSNLGDIMTGMRGFSYRFAKSYPISSQEFEIETEMTIFSLNNNFLIEEVQVEYRDRIEGSESKLNTYRDGFKVLSLILSLFRDTRPLFFFSLATLVLLLIAAIYFLPIFVNYLSTGYVEKIPTLIMASTVVIIAVVIFFSGVVLHVLKKQHQQRFEQFLNMVEMKKRELENHR</sequence>
<dbReference type="InterPro" id="IPR050256">
    <property type="entry name" value="Glycosyltransferase_2"/>
</dbReference>
<dbReference type="Pfam" id="PF00535">
    <property type="entry name" value="Glycos_transf_2"/>
    <property type="match status" value="1"/>
</dbReference>
<dbReference type="PANTHER" id="PTHR48090">
    <property type="entry name" value="UNDECAPRENYL-PHOSPHATE 4-DEOXY-4-FORMAMIDO-L-ARABINOSE TRANSFERASE-RELATED"/>
    <property type="match status" value="1"/>
</dbReference>
<feature type="transmembrane region" description="Helical" evidence="1">
    <location>
        <begin position="227"/>
        <end position="249"/>
    </location>
</feature>
<keyword evidence="3" id="KW-0808">Transferase</keyword>
<dbReference type="InterPro" id="IPR029044">
    <property type="entry name" value="Nucleotide-diphossugar_trans"/>
</dbReference>
<reference evidence="3 4" key="1">
    <citation type="submission" date="2017-03" db="EMBL/GenBank/DDBJ databases">
        <title>Genome sequence of Methanobrevibacter wosei.</title>
        <authorList>
            <person name="Poehlein A."/>
            <person name="Seedorf H."/>
            <person name="Daniel R."/>
        </authorList>
    </citation>
    <scope>NUCLEOTIDE SEQUENCE [LARGE SCALE GENOMIC DNA]</scope>
    <source>
        <strain evidence="3 4">DSM 11979</strain>
    </source>
</reference>
<evidence type="ECO:0000313" key="3">
    <source>
        <dbReference type="EMBL" id="PWB84767.1"/>
    </source>
</evidence>
<dbReference type="InterPro" id="IPR001173">
    <property type="entry name" value="Glyco_trans_2-like"/>
</dbReference>
<dbReference type="CDD" id="cd04179">
    <property type="entry name" value="DPM_DPG-synthase_like"/>
    <property type="match status" value="1"/>
</dbReference>